<sequence>CLSSYCILQIEFPMQTLASAVLYVALMAIGLAVDSHTKLVTLDLISSIDTTESVSPPIVPIIQDQRPHQLSDKLRTDLANFECSFSIIRPGQPILPVELFKAALENAPYIDFQEHSLEDFVARLSAAFIDRNYPESSFAIRETVLTTYMRMASVFFHESPMSWSGLDMMPRLTPSPVLNTIESLRLIPTIDQVGVLMRFRQLIDQTRVGLNLNHWFAAVLDIAYSSSQRLRLYPEQFKDLVSKISSFVDTTRLLDLSQKPYFQTLIRSWSGTGMQGLGDEHSCSAATDLLFQILMKRVNFILSGKRAKTLLPNQDFDTVVNTFIRDLHHFPTFEQAQRLISIRLEMDQVCAIGTANNGIEKVMALIDIVISSIGDFYLFPEHGDALYAKLAHLIAVEIPNGDLWKQFLKPHPARSSLESVHVSSSISNILFNMVCRRVTDIIAQSRFKRPMDSCPELTPLAGPSKVESPSKRKRPTGLSPLPKPTDQFDTTSGKTSASSIGKGNRPVGDTG</sequence>
<feature type="non-terminal residue" evidence="2">
    <location>
        <position position="1"/>
    </location>
</feature>
<evidence type="ECO:0000256" key="1">
    <source>
        <dbReference type="SAM" id="MobiDB-lite"/>
    </source>
</evidence>
<feature type="region of interest" description="Disordered" evidence="1">
    <location>
        <begin position="453"/>
        <end position="511"/>
    </location>
</feature>
<reference evidence="2" key="1">
    <citation type="submission" date="2015-04" db="EMBL/GenBank/DDBJ databases">
        <title>The genome sequence of the plant pathogenic Rhizarian Plasmodiophora brassicae reveals insights in its biotrophic life cycle and the origin of chitin synthesis.</title>
        <authorList>
            <person name="Schwelm A."/>
            <person name="Fogelqvist J."/>
            <person name="Knaust A."/>
            <person name="Julke S."/>
            <person name="Lilja T."/>
            <person name="Dhandapani V."/>
            <person name="Bonilla-Rosso G."/>
            <person name="Karlsson M."/>
            <person name="Shevchenko A."/>
            <person name="Choi S.R."/>
            <person name="Kim H.G."/>
            <person name="Park J.Y."/>
            <person name="Lim Y.P."/>
            <person name="Ludwig-Muller J."/>
            <person name="Dixelius C."/>
        </authorList>
    </citation>
    <scope>NUCLEOTIDE SEQUENCE</scope>
    <source>
        <tissue evidence="2">Potato root galls</tissue>
    </source>
</reference>
<evidence type="ECO:0000313" key="2">
    <source>
        <dbReference type="EMBL" id="CRZ05053.1"/>
    </source>
</evidence>
<proteinExistence type="predicted"/>
<name>A0A0H5QSQ8_9EUKA</name>
<accession>A0A0H5QSQ8</accession>
<dbReference type="AlphaFoldDB" id="A0A0H5QSQ8"/>
<protein>
    <submittedName>
        <fullName evidence="2">Uncharacterized protein</fullName>
    </submittedName>
</protein>
<organism evidence="2">
    <name type="scientific">Spongospora subterranea</name>
    <dbReference type="NCBI Taxonomy" id="70186"/>
    <lineage>
        <taxon>Eukaryota</taxon>
        <taxon>Sar</taxon>
        <taxon>Rhizaria</taxon>
        <taxon>Endomyxa</taxon>
        <taxon>Phytomyxea</taxon>
        <taxon>Plasmodiophorida</taxon>
        <taxon>Plasmodiophoridae</taxon>
        <taxon>Spongospora</taxon>
    </lineage>
</organism>
<dbReference type="EMBL" id="HACM01004611">
    <property type="protein sequence ID" value="CRZ05053.1"/>
    <property type="molecule type" value="Transcribed_RNA"/>
</dbReference>
<feature type="compositionally biased region" description="Polar residues" evidence="1">
    <location>
        <begin position="487"/>
        <end position="501"/>
    </location>
</feature>